<protein>
    <submittedName>
        <fullName evidence="1">Uncharacterized protein</fullName>
    </submittedName>
</protein>
<dbReference type="KEGG" id="mod:AS202_01905"/>
<dbReference type="EMBL" id="CP013690">
    <property type="protein sequence ID" value="ALU25000.1"/>
    <property type="molecule type" value="Genomic_DNA"/>
</dbReference>
<proteinExistence type="predicted"/>
<reference evidence="1 2" key="1">
    <citation type="journal article" date="2016" name="J. Zhejiang Univ. Sci. B">
        <title>Antibiotic resistance mechanisms of Myroides sp.</title>
        <authorList>
            <person name="Hu S."/>
            <person name="Yuan S."/>
            <person name="Qu H."/>
            <person name="Jiang T."/>
            <person name="Zhou Y."/>
            <person name="Wang M."/>
            <person name="Ming D."/>
        </authorList>
    </citation>
    <scope>NUCLEOTIDE SEQUENCE [LARGE SCALE GENOMIC DNA]</scope>
    <source>
        <strain evidence="1 2">PR63039</strain>
    </source>
</reference>
<name>A0AAI8C350_9FLAO</name>
<evidence type="ECO:0000313" key="2">
    <source>
        <dbReference type="Proteomes" id="UP000069030"/>
    </source>
</evidence>
<evidence type="ECO:0000313" key="1">
    <source>
        <dbReference type="EMBL" id="ALU25000.1"/>
    </source>
</evidence>
<gene>
    <name evidence="1" type="ORF">AS202_01905</name>
</gene>
<sequence length="223" mass="25502">MVYQGVYTHKNKSIPIEIHNDGEYLSVEIEGLLFKGREFTDLCYQGDLEEGIIDSTWITLASDLDHCLTDCQFEFTVSQYLLSSDGITELAELMMCFSHGSYKESDNASSHEEVRTELTWKEEVLVGKSGFVEVAFDQLKKQLPQGYSFKNCYGCLYGDYSIYGNSSFGTMMCFKHMKQKYTEVGNKEDYSDLCVDESDLIEWVQEINCCDEFEVRGNGGAYR</sequence>
<organism evidence="1 2">
    <name type="scientific">Myroides odoratimimus</name>
    <dbReference type="NCBI Taxonomy" id="76832"/>
    <lineage>
        <taxon>Bacteria</taxon>
        <taxon>Pseudomonadati</taxon>
        <taxon>Bacteroidota</taxon>
        <taxon>Flavobacteriia</taxon>
        <taxon>Flavobacteriales</taxon>
        <taxon>Flavobacteriaceae</taxon>
        <taxon>Myroides</taxon>
    </lineage>
</organism>
<accession>A0AAI8C350</accession>
<dbReference type="Proteomes" id="UP000069030">
    <property type="component" value="Chromosome"/>
</dbReference>
<dbReference type="AlphaFoldDB" id="A0AAI8C350"/>
<dbReference type="InterPro" id="IPR046271">
    <property type="entry name" value="DUF6304"/>
</dbReference>
<dbReference type="RefSeq" id="WP_058699084.1">
    <property type="nucleotide sequence ID" value="NZ_CP013690.1"/>
</dbReference>
<dbReference type="Pfam" id="PF19822">
    <property type="entry name" value="DUF6304"/>
    <property type="match status" value="1"/>
</dbReference>